<dbReference type="Pfam" id="PF16810">
    <property type="entry name" value="RXLR"/>
    <property type="match status" value="1"/>
</dbReference>
<evidence type="ECO:0000256" key="3">
    <source>
        <dbReference type="ARBA" id="ARBA00022525"/>
    </source>
</evidence>
<protein>
    <recommendedName>
        <fullName evidence="5">RxLR effector protein</fullName>
    </recommendedName>
</protein>
<dbReference type="AlphaFoldDB" id="A0A9W6X0U8"/>
<comment type="caution">
    <text evidence="6">The sequence shown here is derived from an EMBL/GenBank/DDBJ whole genome shotgun (WGS) entry which is preliminary data.</text>
</comment>
<accession>A0A9W6X0U8</accession>
<comment type="function">
    <text evidence="5">Effector that suppresses plant defense responses during pathogen infection.</text>
</comment>
<evidence type="ECO:0000313" key="7">
    <source>
        <dbReference type="Proteomes" id="UP001165083"/>
    </source>
</evidence>
<evidence type="ECO:0000313" key="6">
    <source>
        <dbReference type="EMBL" id="GMF25130.1"/>
    </source>
</evidence>
<reference evidence="6" key="1">
    <citation type="submission" date="2023-04" db="EMBL/GenBank/DDBJ databases">
        <title>Phytophthora lilii NBRC 32176.</title>
        <authorList>
            <person name="Ichikawa N."/>
            <person name="Sato H."/>
            <person name="Tonouchi N."/>
        </authorList>
    </citation>
    <scope>NUCLEOTIDE SEQUENCE</scope>
    <source>
        <strain evidence="6">NBRC 32176</strain>
    </source>
</reference>
<keyword evidence="3 5" id="KW-0964">Secreted</keyword>
<comment type="subcellular location">
    <subcellularLocation>
        <location evidence="1 5">Secreted</location>
    </subcellularLocation>
</comment>
<dbReference type="EMBL" id="BSXW01000542">
    <property type="protein sequence ID" value="GMF25130.1"/>
    <property type="molecule type" value="Genomic_DNA"/>
</dbReference>
<evidence type="ECO:0000256" key="5">
    <source>
        <dbReference type="RuleBase" id="RU367124"/>
    </source>
</evidence>
<dbReference type="Proteomes" id="UP001165083">
    <property type="component" value="Unassembled WGS sequence"/>
</dbReference>
<organism evidence="6 7">
    <name type="scientific">Phytophthora lilii</name>
    <dbReference type="NCBI Taxonomy" id="2077276"/>
    <lineage>
        <taxon>Eukaryota</taxon>
        <taxon>Sar</taxon>
        <taxon>Stramenopiles</taxon>
        <taxon>Oomycota</taxon>
        <taxon>Peronosporomycetes</taxon>
        <taxon>Peronosporales</taxon>
        <taxon>Peronosporaceae</taxon>
        <taxon>Phytophthora</taxon>
    </lineage>
</organism>
<evidence type="ECO:0000256" key="4">
    <source>
        <dbReference type="ARBA" id="ARBA00022729"/>
    </source>
</evidence>
<proteinExistence type="inferred from homology"/>
<evidence type="ECO:0000256" key="2">
    <source>
        <dbReference type="ARBA" id="ARBA00010400"/>
    </source>
</evidence>
<gene>
    <name evidence="6" type="ORF">Plil01_001034600</name>
</gene>
<keyword evidence="7" id="KW-1185">Reference proteome</keyword>
<dbReference type="OrthoDB" id="129514at2759"/>
<keyword evidence="4" id="KW-0732">Signal</keyword>
<name>A0A9W6X0U8_9STRA</name>
<evidence type="ECO:0000256" key="1">
    <source>
        <dbReference type="ARBA" id="ARBA00004613"/>
    </source>
</evidence>
<dbReference type="InterPro" id="IPR031825">
    <property type="entry name" value="RXLR"/>
</dbReference>
<comment type="domain">
    <text evidence="5">The RxLR-dEER motif acts to carry the protein into the host cell cytoplasm through binding to cell surface phosphatidylinositol-3-phosphate.</text>
</comment>
<comment type="similarity">
    <text evidence="2 5">Belongs to the RxLR effector family.</text>
</comment>
<dbReference type="GO" id="GO:0005576">
    <property type="term" value="C:extracellular region"/>
    <property type="evidence" value="ECO:0007669"/>
    <property type="project" value="UniProtKB-SubCell"/>
</dbReference>
<sequence>MLSPPEALLGQDARITAARSLTVGQAYRSRFLRTADQTIDEDEDEEREAKPYALEKLAYKISGIKKLTNFLNTKTLEIWLKQGKSQKEVFNLLELEGLKGRAFIHPRHKYWRQYVQMANAAEAAKTAKAAKAAEVAKAANGP</sequence>